<evidence type="ECO:0000256" key="1">
    <source>
        <dbReference type="SAM" id="Phobius"/>
    </source>
</evidence>
<protein>
    <recommendedName>
        <fullName evidence="4">DUF748 domain-containing protein</fullName>
    </recommendedName>
</protein>
<gene>
    <name evidence="2" type="ORF">ACFOUY_11095</name>
</gene>
<dbReference type="EMBL" id="JBHSBY010000108">
    <property type="protein sequence ID" value="MFC4197244.1"/>
    <property type="molecule type" value="Genomic_DNA"/>
</dbReference>
<dbReference type="RefSeq" id="WP_378960675.1">
    <property type="nucleotide sequence ID" value="NZ_JBHRXC010000016.1"/>
</dbReference>
<evidence type="ECO:0000313" key="3">
    <source>
        <dbReference type="Proteomes" id="UP001595792"/>
    </source>
</evidence>
<organism evidence="2 3">
    <name type="scientific">Pedobacter jamesrossensis</name>
    <dbReference type="NCBI Taxonomy" id="1908238"/>
    <lineage>
        <taxon>Bacteria</taxon>
        <taxon>Pseudomonadati</taxon>
        <taxon>Bacteroidota</taxon>
        <taxon>Sphingobacteriia</taxon>
        <taxon>Sphingobacteriales</taxon>
        <taxon>Sphingobacteriaceae</taxon>
        <taxon>Pedobacter</taxon>
    </lineage>
</organism>
<reference evidence="3" key="1">
    <citation type="journal article" date="2019" name="Int. J. Syst. Evol. Microbiol.">
        <title>The Global Catalogue of Microorganisms (GCM) 10K type strain sequencing project: providing services to taxonomists for standard genome sequencing and annotation.</title>
        <authorList>
            <consortium name="The Broad Institute Genomics Platform"/>
            <consortium name="The Broad Institute Genome Sequencing Center for Infectious Disease"/>
            <person name="Wu L."/>
            <person name="Ma J."/>
        </authorList>
    </citation>
    <scope>NUCLEOTIDE SEQUENCE [LARGE SCALE GENOMIC DNA]</scope>
    <source>
        <strain evidence="3">CCM 8689</strain>
    </source>
</reference>
<proteinExistence type="predicted"/>
<keyword evidence="1" id="KW-0812">Transmembrane</keyword>
<name>A0ABV8NNJ0_9SPHI</name>
<evidence type="ECO:0000313" key="2">
    <source>
        <dbReference type="EMBL" id="MFC4197244.1"/>
    </source>
</evidence>
<feature type="transmembrane region" description="Helical" evidence="1">
    <location>
        <begin position="12"/>
        <end position="32"/>
    </location>
</feature>
<keyword evidence="1" id="KW-1133">Transmembrane helix</keyword>
<sequence length="612" mass="70352">MKLSPKQKKWGKRLLIFLAIRVVLGGILFYIIDYRFKDIIQIALKEKSNDKYVFDCRDIDVSIFKKNLFIRDAVISRRDTVNTDVHYTFKIKTLHFKIKSFSDLIFHQRVSVDSLSVISPIFAAHEHKKRIEKINFQPDKIDVIIHNILKHLRVGAFSIVNANYKFSSKLGGHLMDIGKVNLTIRNFSDSLKMEQNLFSSEDIELVVGKQQIILPDGRHVLAFNRFYFSGKKKYAEIDSFKVQENEHNGKTIHRLIADKVRFKASSLPMLFQKDELIVDSIFFINPVVQLGHIRHKNTPVSQTKSLLKSLKFRYVKIDNGSVLHPIDSLNSTTYNSKKIDLSLYNLNYKPGKIKSLNVDSVKLALKKFIFIAKDGKSQLEADELGIYKDELLLKGAKFSPTHSNLNHNLTFYTPALSLSKINIADLIANKLSAYQATLKKPFISILNNSSNQVKGSSKKPLPKLFDALRSIKDLISVEEFKIDDGTLAMRSGKNLNSRLRIDHLDAKIFANNFLNSDTSIEIKHAIPQMSFKQLAYHSPKLTLKLKDYEFKGKVRHNNASSALLKMKNGTSVEASKLFWEWLDWDILQNEKKIIYRFVKHWIVKSKYTKSAS</sequence>
<dbReference type="Proteomes" id="UP001595792">
    <property type="component" value="Unassembled WGS sequence"/>
</dbReference>
<evidence type="ECO:0008006" key="4">
    <source>
        <dbReference type="Google" id="ProtNLM"/>
    </source>
</evidence>
<keyword evidence="1" id="KW-0472">Membrane</keyword>
<keyword evidence="3" id="KW-1185">Reference proteome</keyword>
<accession>A0ABV8NNJ0</accession>
<comment type="caution">
    <text evidence="2">The sequence shown here is derived from an EMBL/GenBank/DDBJ whole genome shotgun (WGS) entry which is preliminary data.</text>
</comment>